<evidence type="ECO:0000256" key="8">
    <source>
        <dbReference type="ARBA" id="ARBA00023319"/>
    </source>
</evidence>
<dbReference type="InterPro" id="IPR039293">
    <property type="entry name" value="TMEM81"/>
</dbReference>
<keyword evidence="14" id="KW-1185">Reference proteome</keyword>
<evidence type="ECO:0000259" key="12">
    <source>
        <dbReference type="SMART" id="SM00409"/>
    </source>
</evidence>
<evidence type="ECO:0000256" key="5">
    <source>
        <dbReference type="ARBA" id="ARBA00022989"/>
    </source>
</evidence>
<reference evidence="13" key="1">
    <citation type="submission" date="2023-03" db="EMBL/GenBank/DDBJ databases">
        <title>Electrophorus voltai genome.</title>
        <authorList>
            <person name="Bian C."/>
        </authorList>
    </citation>
    <scope>NUCLEOTIDE SEQUENCE</scope>
    <source>
        <strain evidence="13">CB-2022</strain>
        <tissue evidence="13">Muscle</tissue>
    </source>
</reference>
<dbReference type="InterPro" id="IPR013783">
    <property type="entry name" value="Ig-like_fold"/>
</dbReference>
<comment type="function">
    <text evidence="9">Essential fertilization factor required for male fertility. Part of a conserved trimeric sperm complex with the essential fertilization factors IZUMO1 and SPACA6 which bridges sperm and oocyte membranes during fertilization by binding to IZUMO1R/JUNO on the oocyte.</text>
</comment>
<keyword evidence="2" id="KW-1003">Cell membrane</keyword>
<evidence type="ECO:0000256" key="9">
    <source>
        <dbReference type="ARBA" id="ARBA00049937"/>
    </source>
</evidence>
<feature type="domain" description="Immunoglobulin" evidence="12">
    <location>
        <begin position="165"/>
        <end position="257"/>
    </location>
</feature>
<dbReference type="SMART" id="SM00409">
    <property type="entry name" value="IG"/>
    <property type="match status" value="1"/>
</dbReference>
<evidence type="ECO:0000256" key="7">
    <source>
        <dbReference type="ARBA" id="ARBA00023157"/>
    </source>
</evidence>
<dbReference type="InterPro" id="IPR036179">
    <property type="entry name" value="Ig-like_dom_sf"/>
</dbReference>
<dbReference type="AlphaFoldDB" id="A0AAD8ZK99"/>
<comment type="subcellular location">
    <subcellularLocation>
        <location evidence="1">Cell membrane</location>
        <topology evidence="1">Single-pass type I membrane protein</topology>
    </subcellularLocation>
</comment>
<evidence type="ECO:0000256" key="10">
    <source>
        <dbReference type="ARBA" id="ARBA00050022"/>
    </source>
</evidence>
<evidence type="ECO:0000256" key="3">
    <source>
        <dbReference type="ARBA" id="ARBA00022692"/>
    </source>
</evidence>
<evidence type="ECO:0000256" key="6">
    <source>
        <dbReference type="ARBA" id="ARBA00023136"/>
    </source>
</evidence>
<gene>
    <name evidence="13" type="ORF">P4O66_004714</name>
</gene>
<feature type="transmembrane region" description="Helical" evidence="11">
    <location>
        <begin position="299"/>
        <end position="324"/>
    </location>
</feature>
<dbReference type="PANTHER" id="PTHR35670:SF1">
    <property type="entry name" value="TRANSMEMBRANE PROTEIN 81"/>
    <property type="match status" value="1"/>
</dbReference>
<evidence type="ECO:0000313" key="13">
    <source>
        <dbReference type="EMBL" id="KAK1800954.1"/>
    </source>
</evidence>
<keyword evidence="7" id="KW-1015">Disulfide bond</keyword>
<dbReference type="Proteomes" id="UP001239994">
    <property type="component" value="Unassembled WGS sequence"/>
</dbReference>
<evidence type="ECO:0000256" key="1">
    <source>
        <dbReference type="ARBA" id="ARBA00004251"/>
    </source>
</evidence>
<dbReference type="InterPro" id="IPR003599">
    <property type="entry name" value="Ig_sub"/>
</dbReference>
<dbReference type="PANTHER" id="PTHR35670">
    <property type="entry name" value="TRANSMEMBRANE PROTEIN 81"/>
    <property type="match status" value="1"/>
</dbReference>
<evidence type="ECO:0000256" key="11">
    <source>
        <dbReference type="SAM" id="Phobius"/>
    </source>
</evidence>
<evidence type="ECO:0000256" key="2">
    <source>
        <dbReference type="ARBA" id="ARBA00022475"/>
    </source>
</evidence>
<evidence type="ECO:0000256" key="4">
    <source>
        <dbReference type="ARBA" id="ARBA00022729"/>
    </source>
</evidence>
<evidence type="ECO:0000313" key="14">
    <source>
        <dbReference type="Proteomes" id="UP001239994"/>
    </source>
</evidence>
<dbReference type="SUPFAM" id="SSF48726">
    <property type="entry name" value="Immunoglobulin"/>
    <property type="match status" value="1"/>
</dbReference>
<dbReference type="EMBL" id="JAROKS010000009">
    <property type="protein sequence ID" value="KAK1800954.1"/>
    <property type="molecule type" value="Genomic_DNA"/>
</dbReference>
<proteinExistence type="predicted"/>
<comment type="caution">
    <text evidence="13">The sequence shown here is derived from an EMBL/GenBank/DDBJ whole genome shotgun (WGS) entry which is preliminary data.</text>
</comment>
<keyword evidence="4" id="KW-0732">Signal</keyword>
<keyword evidence="8" id="KW-0393">Immunoglobulin domain</keyword>
<keyword evidence="5 11" id="KW-1133">Transmembrane helix</keyword>
<dbReference type="CDD" id="cd00096">
    <property type="entry name" value="Ig"/>
    <property type="match status" value="1"/>
</dbReference>
<organism evidence="13 14">
    <name type="scientific">Electrophorus voltai</name>
    <dbReference type="NCBI Taxonomy" id="2609070"/>
    <lineage>
        <taxon>Eukaryota</taxon>
        <taxon>Metazoa</taxon>
        <taxon>Chordata</taxon>
        <taxon>Craniata</taxon>
        <taxon>Vertebrata</taxon>
        <taxon>Euteleostomi</taxon>
        <taxon>Actinopterygii</taxon>
        <taxon>Neopterygii</taxon>
        <taxon>Teleostei</taxon>
        <taxon>Ostariophysi</taxon>
        <taxon>Gymnotiformes</taxon>
        <taxon>Gymnotoidei</taxon>
        <taxon>Gymnotidae</taxon>
        <taxon>Electrophorus</taxon>
    </lineage>
</organism>
<keyword evidence="6 11" id="KW-0472">Membrane</keyword>
<dbReference type="GO" id="GO:0005886">
    <property type="term" value="C:plasma membrane"/>
    <property type="evidence" value="ECO:0007669"/>
    <property type="project" value="UniProtKB-SubCell"/>
</dbReference>
<name>A0AAD8ZK99_9TELE</name>
<protein>
    <recommendedName>
        <fullName evidence="10">Transmembrane protein 81</fullName>
    </recommendedName>
</protein>
<dbReference type="Gene3D" id="2.60.40.10">
    <property type="entry name" value="Immunoglobulins"/>
    <property type="match status" value="1"/>
</dbReference>
<sequence>MSVSEAICLKETFIGHAPAFCLQTPFPSGPSLESGRRLDVVSSPLFEVRWSGKDSQSARHINEKHLTDILISADFTFMYTSAFLLVVLGCIFVHSPSPCNTSDGVDLEDLAATNTWVIMRSSPCSATCGLGLRIQELCPTGLAQANGTTCHVRQVQCLQSWQCGLRTQTVVVGQRVELDCLEEVMEAMGRFAFIVSWRFARGIITTDNSLFMQHDVPGLDRVVLDPVREEHAGTYRCDVQDTSYHKVKRMYKGVKVLSSRMLSLDFTKSLIQWEKPGDLWPNITLVTGKLYPGNTVQNMVLVSLSIAMVIAMIIFVALFIFSYWKRVTEQQPTFP</sequence>
<keyword evidence="3 11" id="KW-0812">Transmembrane</keyword>
<accession>A0AAD8ZK99</accession>